<dbReference type="InterPro" id="IPR000715">
    <property type="entry name" value="Glycosyl_transferase_4"/>
</dbReference>
<evidence type="ECO:0000256" key="1">
    <source>
        <dbReference type="ARBA" id="ARBA00004651"/>
    </source>
</evidence>
<dbReference type="AlphaFoldDB" id="A0AAW9REL4"/>
<keyword evidence="7" id="KW-0479">Metal-binding</keyword>
<evidence type="ECO:0000256" key="3">
    <source>
        <dbReference type="ARBA" id="ARBA00022679"/>
    </source>
</evidence>
<evidence type="ECO:0000256" key="6">
    <source>
        <dbReference type="ARBA" id="ARBA00023136"/>
    </source>
</evidence>
<feature type="transmembrane region" description="Helical" evidence="8">
    <location>
        <begin position="294"/>
        <end position="319"/>
    </location>
</feature>
<keyword evidence="6 8" id="KW-0472">Membrane</keyword>
<feature type="binding site" evidence="7">
    <location>
        <position position="224"/>
    </location>
    <ligand>
        <name>Mg(2+)</name>
        <dbReference type="ChEBI" id="CHEBI:18420"/>
    </ligand>
</feature>
<accession>A0AAW9REL4</accession>
<feature type="transmembrane region" description="Helical" evidence="8">
    <location>
        <begin position="137"/>
        <end position="155"/>
    </location>
</feature>
<dbReference type="CDD" id="cd06853">
    <property type="entry name" value="GT_WecA_like"/>
    <property type="match status" value="1"/>
</dbReference>
<feature type="transmembrane region" description="Helical" evidence="8">
    <location>
        <begin position="191"/>
        <end position="208"/>
    </location>
</feature>
<dbReference type="GO" id="GO:0044038">
    <property type="term" value="P:cell wall macromolecule biosynthetic process"/>
    <property type="evidence" value="ECO:0007669"/>
    <property type="project" value="TreeGrafter"/>
</dbReference>
<feature type="transmembrane region" description="Helical" evidence="8">
    <location>
        <begin position="107"/>
        <end position="125"/>
    </location>
</feature>
<organism evidence="9 10">
    <name type="scientific">Elongatibacter sediminis</name>
    <dbReference type="NCBI Taxonomy" id="3119006"/>
    <lineage>
        <taxon>Bacteria</taxon>
        <taxon>Pseudomonadati</taxon>
        <taxon>Pseudomonadota</taxon>
        <taxon>Gammaproteobacteria</taxon>
        <taxon>Chromatiales</taxon>
        <taxon>Wenzhouxiangellaceae</taxon>
        <taxon>Elongatibacter</taxon>
    </lineage>
</organism>
<dbReference type="EMBL" id="JAZHOG010000002">
    <property type="protein sequence ID" value="MEJ8566870.1"/>
    <property type="molecule type" value="Genomic_DNA"/>
</dbReference>
<sequence length="379" mass="41486">MSLLSAQPWILLPMALLMSVVCAALLVPLAQRVNLVDRPDIRKVHDAATPLVGGAAIYVALVISTVLSPIQVGLSDPFYLAVLAGGALLLLTGLIDDWRGLSPLARFLVQIGACLLLIRFTGVRLDDFGPLFTDERLNLGWCAIPITIFAAMGVINALNLCDGMDGLAGSIVCIAAAGMAMFSAIAGDTDMLWLLLLTMATVCGFLLLNARLPWNPVARIFLGDAGSLMLGFVLAWSFIRLGSGPERAFMPMTAVWLFAVPLLDTSTLIWMRWRSGRSAFAADQRHLHHAFLRAGFSMGETWIAITLLAVMLAGVGIVFEFSQVPAYLSFYGFMIFAFAYYFYLRHSWAAQSFLGRHFIHHDFQIEEKLHYGTKGAMHK</sequence>
<gene>
    <name evidence="9" type="ORF">V3330_04480</name>
</gene>
<feature type="binding site" evidence="7">
    <location>
        <position position="159"/>
    </location>
    <ligand>
        <name>Mg(2+)</name>
        <dbReference type="ChEBI" id="CHEBI:18420"/>
    </ligand>
</feature>
<dbReference type="GO" id="GO:0046872">
    <property type="term" value="F:metal ion binding"/>
    <property type="evidence" value="ECO:0007669"/>
    <property type="project" value="UniProtKB-KW"/>
</dbReference>
<dbReference type="PANTHER" id="PTHR22926:SF3">
    <property type="entry name" value="UNDECAPRENYL-PHOSPHATE ALPHA-N-ACETYLGLUCOSAMINYL 1-PHOSPHATE TRANSFERASE"/>
    <property type="match status" value="1"/>
</dbReference>
<comment type="cofactor">
    <cofactor evidence="7">
        <name>Mg(2+)</name>
        <dbReference type="ChEBI" id="CHEBI:18420"/>
    </cofactor>
</comment>
<feature type="transmembrane region" description="Helical" evidence="8">
    <location>
        <begin position="6"/>
        <end position="30"/>
    </location>
</feature>
<dbReference type="Proteomes" id="UP001359886">
    <property type="component" value="Unassembled WGS sequence"/>
</dbReference>
<feature type="transmembrane region" description="Helical" evidence="8">
    <location>
        <begin position="51"/>
        <end position="72"/>
    </location>
</feature>
<evidence type="ECO:0000256" key="2">
    <source>
        <dbReference type="ARBA" id="ARBA00022475"/>
    </source>
</evidence>
<dbReference type="GO" id="GO:0071555">
    <property type="term" value="P:cell wall organization"/>
    <property type="evidence" value="ECO:0007669"/>
    <property type="project" value="TreeGrafter"/>
</dbReference>
<feature type="transmembrane region" description="Helical" evidence="8">
    <location>
        <begin position="254"/>
        <end position="273"/>
    </location>
</feature>
<keyword evidence="5 8" id="KW-1133">Transmembrane helix</keyword>
<comment type="caution">
    <text evidence="9">The sequence shown here is derived from an EMBL/GenBank/DDBJ whole genome shotgun (WGS) entry which is preliminary data.</text>
</comment>
<evidence type="ECO:0000256" key="5">
    <source>
        <dbReference type="ARBA" id="ARBA00022989"/>
    </source>
</evidence>
<name>A0AAW9REL4_9GAMM</name>
<keyword evidence="4 8" id="KW-0812">Transmembrane</keyword>
<dbReference type="Pfam" id="PF00953">
    <property type="entry name" value="Glycos_transf_4"/>
    <property type="match status" value="1"/>
</dbReference>
<evidence type="ECO:0000256" key="4">
    <source>
        <dbReference type="ARBA" id="ARBA00022692"/>
    </source>
</evidence>
<feature type="transmembrane region" description="Helical" evidence="8">
    <location>
        <begin position="167"/>
        <end position="185"/>
    </location>
</feature>
<keyword evidence="2" id="KW-1003">Cell membrane</keyword>
<keyword evidence="3 9" id="KW-0808">Transferase</keyword>
<protein>
    <submittedName>
        <fullName evidence="9">MraY family glycosyltransferase</fullName>
        <ecNumber evidence="9">2.7.8.-</ecNumber>
    </submittedName>
</protein>
<evidence type="ECO:0000256" key="8">
    <source>
        <dbReference type="SAM" id="Phobius"/>
    </source>
</evidence>
<dbReference type="EC" id="2.7.8.-" evidence="9"/>
<dbReference type="GO" id="GO:0009103">
    <property type="term" value="P:lipopolysaccharide biosynthetic process"/>
    <property type="evidence" value="ECO:0007669"/>
    <property type="project" value="TreeGrafter"/>
</dbReference>
<reference evidence="9 10" key="1">
    <citation type="submission" date="2024-02" db="EMBL/GenBank/DDBJ databases">
        <title>A novel Wenzhouxiangellaceae bacterium, isolated from coastal sediments.</title>
        <authorList>
            <person name="Du Z.-J."/>
            <person name="Ye Y.-Q."/>
            <person name="Zhang X.-Y."/>
        </authorList>
    </citation>
    <scope>NUCLEOTIDE SEQUENCE [LARGE SCALE GENOMIC DNA]</scope>
    <source>
        <strain evidence="9 10">CH-27</strain>
    </source>
</reference>
<feature type="transmembrane region" description="Helical" evidence="8">
    <location>
        <begin position="325"/>
        <end position="344"/>
    </location>
</feature>
<proteinExistence type="predicted"/>
<evidence type="ECO:0000313" key="9">
    <source>
        <dbReference type="EMBL" id="MEJ8566870.1"/>
    </source>
</evidence>
<feature type="transmembrane region" description="Helical" evidence="8">
    <location>
        <begin position="220"/>
        <end position="239"/>
    </location>
</feature>
<dbReference type="GO" id="GO:0005886">
    <property type="term" value="C:plasma membrane"/>
    <property type="evidence" value="ECO:0007669"/>
    <property type="project" value="UniProtKB-SubCell"/>
</dbReference>
<keyword evidence="10" id="KW-1185">Reference proteome</keyword>
<evidence type="ECO:0000256" key="7">
    <source>
        <dbReference type="PIRSR" id="PIRSR600715-1"/>
    </source>
</evidence>
<dbReference type="PANTHER" id="PTHR22926">
    <property type="entry name" value="PHOSPHO-N-ACETYLMURAMOYL-PENTAPEPTIDE-TRANSFERASE"/>
    <property type="match status" value="1"/>
</dbReference>
<keyword evidence="7" id="KW-0460">Magnesium</keyword>
<feature type="transmembrane region" description="Helical" evidence="8">
    <location>
        <begin position="78"/>
        <end position="95"/>
    </location>
</feature>
<dbReference type="GO" id="GO:0016780">
    <property type="term" value="F:phosphotransferase activity, for other substituted phosphate groups"/>
    <property type="evidence" value="ECO:0007669"/>
    <property type="project" value="InterPro"/>
</dbReference>
<evidence type="ECO:0000313" key="10">
    <source>
        <dbReference type="Proteomes" id="UP001359886"/>
    </source>
</evidence>
<comment type="subcellular location">
    <subcellularLocation>
        <location evidence="1">Cell membrane</location>
        <topology evidence="1">Multi-pass membrane protein</topology>
    </subcellularLocation>
</comment>
<dbReference type="RefSeq" id="WP_354694189.1">
    <property type="nucleotide sequence ID" value="NZ_JAZHOG010000002.1"/>
</dbReference>